<proteinExistence type="predicted"/>
<dbReference type="Proteomes" id="UP001159428">
    <property type="component" value="Unassembled WGS sequence"/>
</dbReference>
<keyword evidence="3" id="KW-1185">Reference proteome</keyword>
<evidence type="ECO:0000313" key="2">
    <source>
        <dbReference type="EMBL" id="CAH3031719.1"/>
    </source>
</evidence>
<evidence type="ECO:0000256" key="1">
    <source>
        <dbReference type="SAM" id="MobiDB-lite"/>
    </source>
</evidence>
<name>A0AAU9VND3_9CNID</name>
<dbReference type="AlphaFoldDB" id="A0AAU9VND3"/>
<dbReference type="EMBL" id="CALNXJ010000001">
    <property type="protein sequence ID" value="CAH3031719.1"/>
    <property type="molecule type" value="Genomic_DNA"/>
</dbReference>
<evidence type="ECO:0000313" key="3">
    <source>
        <dbReference type="Proteomes" id="UP001159428"/>
    </source>
</evidence>
<accession>A0AAU9VND3</accession>
<comment type="caution">
    <text evidence="2">The sequence shown here is derived from an EMBL/GenBank/DDBJ whole genome shotgun (WGS) entry which is preliminary data.</text>
</comment>
<sequence length="160" mass="18124">MGPSGCGKTCLSKSLVLDHLDELFVNPANVIHYCYGALQDGFREMQEEDLYPASNDNRRMFSHILTHEGCIRLYQNNHRHAHIAGEEEDSHDALENDSGGDSETKDVQMGNYDDADEDHGNDDNYADVNPWVELTDQVQESLSELFDEQVQLHRLQGKSD</sequence>
<feature type="region of interest" description="Disordered" evidence="1">
    <location>
        <begin position="82"/>
        <end position="127"/>
    </location>
</feature>
<protein>
    <submittedName>
        <fullName evidence="2">Uncharacterized protein</fullName>
    </submittedName>
</protein>
<reference evidence="2 3" key="1">
    <citation type="submission" date="2022-05" db="EMBL/GenBank/DDBJ databases">
        <authorList>
            <consortium name="Genoscope - CEA"/>
            <person name="William W."/>
        </authorList>
    </citation>
    <scope>NUCLEOTIDE SEQUENCE [LARGE SCALE GENOMIC DNA]</scope>
</reference>
<organism evidence="2 3">
    <name type="scientific">Pocillopora meandrina</name>
    <dbReference type="NCBI Taxonomy" id="46732"/>
    <lineage>
        <taxon>Eukaryota</taxon>
        <taxon>Metazoa</taxon>
        <taxon>Cnidaria</taxon>
        <taxon>Anthozoa</taxon>
        <taxon>Hexacorallia</taxon>
        <taxon>Scleractinia</taxon>
        <taxon>Astrocoeniina</taxon>
        <taxon>Pocilloporidae</taxon>
        <taxon>Pocillopora</taxon>
    </lineage>
</organism>
<gene>
    <name evidence="2" type="ORF">PMEA_00000496</name>
</gene>